<dbReference type="Gene3D" id="3.10.129.10">
    <property type="entry name" value="Hotdog Thioesterase"/>
    <property type="match status" value="1"/>
</dbReference>
<dbReference type="Proteomes" id="UP001595696">
    <property type="component" value="Unassembled WGS sequence"/>
</dbReference>
<keyword evidence="2 4" id="KW-0378">Hydrolase</keyword>
<reference evidence="5" key="1">
    <citation type="journal article" date="2019" name="Int. J. Syst. Evol. Microbiol.">
        <title>The Global Catalogue of Microorganisms (GCM) 10K type strain sequencing project: providing services to taxonomists for standard genome sequencing and annotation.</title>
        <authorList>
            <consortium name="The Broad Institute Genomics Platform"/>
            <consortium name="The Broad Institute Genome Sequencing Center for Infectious Disease"/>
            <person name="Wu L."/>
            <person name="Ma J."/>
        </authorList>
    </citation>
    <scope>NUCLEOTIDE SEQUENCE [LARGE SCALE GENOMIC DNA]</scope>
    <source>
        <strain evidence="5">CGMCC 4.7330</strain>
    </source>
</reference>
<dbReference type="EC" id="3.1.2.-" evidence="4"/>
<dbReference type="NCBIfam" id="TIGR00369">
    <property type="entry name" value="unchar_dom_1"/>
    <property type="match status" value="1"/>
</dbReference>
<dbReference type="RefSeq" id="WP_378610498.1">
    <property type="nucleotide sequence ID" value="NZ_JBHSAX010000003.1"/>
</dbReference>
<keyword evidence="5" id="KW-1185">Reference proteome</keyword>
<dbReference type="PANTHER" id="PTHR21660">
    <property type="entry name" value="THIOESTERASE SUPERFAMILY MEMBER-RELATED"/>
    <property type="match status" value="1"/>
</dbReference>
<dbReference type="InterPro" id="IPR003736">
    <property type="entry name" value="PAAI_dom"/>
</dbReference>
<accession>A0ABV8DLK8</accession>
<feature type="domain" description="Thioesterase" evidence="3">
    <location>
        <begin position="44"/>
        <end position="113"/>
    </location>
</feature>
<protein>
    <submittedName>
        <fullName evidence="4">PaaI family thioesterase</fullName>
        <ecNumber evidence="4">3.1.2.-</ecNumber>
    </submittedName>
</protein>
<dbReference type="CDD" id="cd03443">
    <property type="entry name" value="PaaI_thioesterase"/>
    <property type="match status" value="1"/>
</dbReference>
<proteinExistence type="inferred from homology"/>
<evidence type="ECO:0000256" key="1">
    <source>
        <dbReference type="ARBA" id="ARBA00008324"/>
    </source>
</evidence>
<name>A0ABV8DLK8_9NOCA</name>
<dbReference type="EMBL" id="JBHSAX010000003">
    <property type="protein sequence ID" value="MFC3960723.1"/>
    <property type="molecule type" value="Genomic_DNA"/>
</dbReference>
<comment type="caution">
    <text evidence="4">The sequence shown here is derived from an EMBL/GenBank/DDBJ whole genome shotgun (WGS) entry which is preliminary data.</text>
</comment>
<evidence type="ECO:0000256" key="2">
    <source>
        <dbReference type="ARBA" id="ARBA00022801"/>
    </source>
</evidence>
<dbReference type="SUPFAM" id="SSF54637">
    <property type="entry name" value="Thioesterase/thiol ester dehydrase-isomerase"/>
    <property type="match status" value="1"/>
</dbReference>
<dbReference type="Pfam" id="PF03061">
    <property type="entry name" value="4HBT"/>
    <property type="match status" value="1"/>
</dbReference>
<evidence type="ECO:0000313" key="5">
    <source>
        <dbReference type="Proteomes" id="UP001595696"/>
    </source>
</evidence>
<sequence length="136" mass="14091">MTALEAIGDLMNRIGFRRTTEDGTEYWELPAAAHNVNLSGGIQGGLLATLVDVAAGSAALATRPSGTGVVTSDLNIRYLRAVTEGTARAYTRIVHSGRRSTVVDVEVRVVPGDTLAVIATANFANVGFPGIGDPPA</sequence>
<evidence type="ECO:0000313" key="4">
    <source>
        <dbReference type="EMBL" id="MFC3960723.1"/>
    </source>
</evidence>
<evidence type="ECO:0000259" key="3">
    <source>
        <dbReference type="Pfam" id="PF03061"/>
    </source>
</evidence>
<organism evidence="4 5">
    <name type="scientific">Nocardia jiangsuensis</name>
    <dbReference type="NCBI Taxonomy" id="1691563"/>
    <lineage>
        <taxon>Bacteria</taxon>
        <taxon>Bacillati</taxon>
        <taxon>Actinomycetota</taxon>
        <taxon>Actinomycetes</taxon>
        <taxon>Mycobacteriales</taxon>
        <taxon>Nocardiaceae</taxon>
        <taxon>Nocardia</taxon>
    </lineage>
</organism>
<dbReference type="InterPro" id="IPR039298">
    <property type="entry name" value="ACOT13"/>
</dbReference>
<dbReference type="PANTHER" id="PTHR21660:SF1">
    <property type="entry name" value="ACYL-COENZYME A THIOESTERASE 13"/>
    <property type="match status" value="1"/>
</dbReference>
<dbReference type="InterPro" id="IPR029069">
    <property type="entry name" value="HotDog_dom_sf"/>
</dbReference>
<gene>
    <name evidence="4" type="ORF">ACFO0B_01830</name>
</gene>
<comment type="similarity">
    <text evidence="1">Belongs to the thioesterase PaaI family.</text>
</comment>
<dbReference type="GO" id="GO:0016787">
    <property type="term" value="F:hydrolase activity"/>
    <property type="evidence" value="ECO:0007669"/>
    <property type="project" value="UniProtKB-KW"/>
</dbReference>
<dbReference type="InterPro" id="IPR006683">
    <property type="entry name" value="Thioestr_dom"/>
</dbReference>